<evidence type="ECO:0000256" key="6">
    <source>
        <dbReference type="RuleBase" id="RU361117"/>
    </source>
</evidence>
<organism evidence="7">
    <name type="scientific">uncultured Thermoleophilia bacterium</name>
    <dbReference type="NCBI Taxonomy" id="1497501"/>
    <lineage>
        <taxon>Bacteria</taxon>
        <taxon>Bacillati</taxon>
        <taxon>Actinomycetota</taxon>
        <taxon>Thermoleophilia</taxon>
        <taxon>environmental samples</taxon>
    </lineage>
</organism>
<protein>
    <recommendedName>
        <fullName evidence="6">Trehalose 6-phosphate phosphatase</fullName>
        <ecNumber evidence="6">3.1.3.12</ecNumber>
    </recommendedName>
</protein>
<evidence type="ECO:0000256" key="4">
    <source>
        <dbReference type="ARBA" id="ARBA00022801"/>
    </source>
</evidence>
<dbReference type="SUPFAM" id="SSF56784">
    <property type="entry name" value="HAD-like"/>
    <property type="match status" value="1"/>
</dbReference>
<dbReference type="InterPro" id="IPR044651">
    <property type="entry name" value="OTSB-like"/>
</dbReference>
<comment type="similarity">
    <text evidence="3 6">Belongs to the trehalose phosphatase family.</text>
</comment>
<proteinExistence type="inferred from homology"/>
<dbReference type="Gene3D" id="3.40.50.1000">
    <property type="entry name" value="HAD superfamily/HAD-like"/>
    <property type="match status" value="1"/>
</dbReference>
<reference evidence="7" key="1">
    <citation type="submission" date="2020-02" db="EMBL/GenBank/DDBJ databases">
        <authorList>
            <person name="Meier V. D."/>
        </authorList>
    </citation>
    <scope>NUCLEOTIDE SEQUENCE</scope>
    <source>
        <strain evidence="7">AVDCRST_MAG79</strain>
    </source>
</reference>
<dbReference type="InterPro" id="IPR006379">
    <property type="entry name" value="HAD-SF_hydro_IIB"/>
</dbReference>
<dbReference type="InterPro" id="IPR036412">
    <property type="entry name" value="HAD-like_sf"/>
</dbReference>
<comment type="function">
    <text evidence="5 6">Removes the phosphate from trehalose 6-phosphate to produce free trehalose.</text>
</comment>
<accession>A0A6J4UQ62</accession>
<gene>
    <name evidence="7" type="ORF">AVDCRST_MAG79-2892</name>
</gene>
<dbReference type="PANTHER" id="PTHR43768:SF3">
    <property type="entry name" value="TREHALOSE 6-PHOSPHATE PHOSPHATASE"/>
    <property type="match status" value="1"/>
</dbReference>
<dbReference type="InterPro" id="IPR023214">
    <property type="entry name" value="HAD_sf"/>
</dbReference>
<keyword evidence="6" id="KW-0479">Metal-binding</keyword>
<dbReference type="GO" id="GO:0046872">
    <property type="term" value="F:metal ion binding"/>
    <property type="evidence" value="ECO:0007669"/>
    <property type="project" value="UniProtKB-KW"/>
</dbReference>
<dbReference type="AlphaFoldDB" id="A0A6J4UQ62"/>
<keyword evidence="4 6" id="KW-0378">Hydrolase</keyword>
<evidence type="ECO:0000256" key="2">
    <source>
        <dbReference type="ARBA" id="ARBA00005199"/>
    </source>
</evidence>
<evidence type="ECO:0000256" key="5">
    <source>
        <dbReference type="ARBA" id="ARBA00024179"/>
    </source>
</evidence>
<dbReference type="GO" id="GO:0005992">
    <property type="term" value="P:trehalose biosynthetic process"/>
    <property type="evidence" value="ECO:0007669"/>
    <property type="project" value="UniProtKB-UniPathway"/>
</dbReference>
<dbReference type="UniPathway" id="UPA00299"/>
<dbReference type="Pfam" id="PF02358">
    <property type="entry name" value="Trehalose_PPase"/>
    <property type="match status" value="1"/>
</dbReference>
<dbReference type="PANTHER" id="PTHR43768">
    <property type="entry name" value="TREHALOSE 6-PHOSPHATE PHOSPHATASE"/>
    <property type="match status" value="1"/>
</dbReference>
<dbReference type="Gene3D" id="3.30.70.1020">
    <property type="entry name" value="Trehalose-6-phosphate phosphatase related protein, domain 2"/>
    <property type="match status" value="1"/>
</dbReference>
<comment type="pathway">
    <text evidence="2 6">Glycan biosynthesis; trehalose biosynthesis.</text>
</comment>
<sequence>MSPEVLEPFLRRPGACAVLLDVDGTLAPIAAHPAAAAVPPETLALLTRAVTRFALVGCVSGRPARDVARLVPVPGVVVSGNHGLELLDDDVLHTAPEVDRHLGDIRDLLRALTPVAAGAGAWIEDKGATLAVHYRQAPDPAWARAVLELEGEPLVAEHGLEARFGRMVFEVRPPVPIDKGSAVRRILRGRRLERSLYAGDDRTDIDAFRVVDVPVAVRSAEAPAELEDAAAVVVDGVEGMRELLRRLVG</sequence>
<dbReference type="NCBIfam" id="TIGR00685">
    <property type="entry name" value="T6PP"/>
    <property type="match status" value="1"/>
</dbReference>
<dbReference type="InterPro" id="IPR003337">
    <property type="entry name" value="Trehalose_PPase"/>
</dbReference>
<comment type="catalytic activity">
    <reaction evidence="1 6">
        <text>alpha,alpha-trehalose 6-phosphate + H2O = alpha,alpha-trehalose + phosphate</text>
        <dbReference type="Rhea" id="RHEA:23420"/>
        <dbReference type="ChEBI" id="CHEBI:15377"/>
        <dbReference type="ChEBI" id="CHEBI:16551"/>
        <dbReference type="ChEBI" id="CHEBI:43474"/>
        <dbReference type="ChEBI" id="CHEBI:58429"/>
        <dbReference type="EC" id="3.1.3.12"/>
    </reaction>
</comment>
<evidence type="ECO:0000256" key="3">
    <source>
        <dbReference type="ARBA" id="ARBA00008770"/>
    </source>
</evidence>
<dbReference type="EC" id="3.1.3.12" evidence="6"/>
<comment type="cofactor">
    <cofactor evidence="6">
        <name>Mg(2+)</name>
        <dbReference type="ChEBI" id="CHEBI:18420"/>
    </cofactor>
</comment>
<evidence type="ECO:0000313" key="7">
    <source>
        <dbReference type="EMBL" id="CAA9553575.1"/>
    </source>
</evidence>
<dbReference type="EMBL" id="CADCWC010000456">
    <property type="protein sequence ID" value="CAA9553575.1"/>
    <property type="molecule type" value="Genomic_DNA"/>
</dbReference>
<keyword evidence="6" id="KW-0460">Magnesium</keyword>
<dbReference type="GO" id="GO:0004805">
    <property type="term" value="F:trehalose-phosphatase activity"/>
    <property type="evidence" value="ECO:0007669"/>
    <property type="project" value="UniProtKB-EC"/>
</dbReference>
<feature type="non-terminal residue" evidence="7">
    <location>
        <position position="249"/>
    </location>
</feature>
<dbReference type="NCBIfam" id="TIGR01484">
    <property type="entry name" value="HAD-SF-IIB"/>
    <property type="match status" value="1"/>
</dbReference>
<evidence type="ECO:0000256" key="1">
    <source>
        <dbReference type="ARBA" id="ARBA00000500"/>
    </source>
</evidence>
<name>A0A6J4UQ62_9ACTN</name>